<protein>
    <submittedName>
        <fullName evidence="3">Amidohydrolase family protein</fullName>
    </submittedName>
</protein>
<dbReference type="PANTHER" id="PTHR43569:SF1">
    <property type="entry name" value="BLL3371 PROTEIN"/>
    <property type="match status" value="1"/>
</dbReference>
<dbReference type="Proteomes" id="UP000763641">
    <property type="component" value="Unassembled WGS sequence"/>
</dbReference>
<gene>
    <name evidence="3" type="ORF">ILT43_18240</name>
</gene>
<dbReference type="InterPro" id="IPR006680">
    <property type="entry name" value="Amidohydro-rel"/>
</dbReference>
<dbReference type="RefSeq" id="WP_204200421.1">
    <property type="nucleotide sequence ID" value="NZ_JAFEMC010000007.1"/>
</dbReference>
<dbReference type="PANTHER" id="PTHR43569">
    <property type="entry name" value="AMIDOHYDROLASE"/>
    <property type="match status" value="1"/>
</dbReference>
<reference evidence="3 4" key="1">
    <citation type="submission" date="2020-12" db="EMBL/GenBank/DDBJ databases">
        <title>Sphingomonas sp.</title>
        <authorList>
            <person name="Kim M.K."/>
        </authorList>
    </citation>
    <scope>NUCLEOTIDE SEQUENCE [LARGE SCALE GENOMIC DNA]</scope>
    <source>
        <strain evidence="3 4">BT552</strain>
    </source>
</reference>
<keyword evidence="4" id="KW-1185">Reference proteome</keyword>
<comment type="similarity">
    <text evidence="1">Belongs to the metallo-dependent hydrolases superfamily.</text>
</comment>
<dbReference type="EMBL" id="JAFEMC010000007">
    <property type="protein sequence ID" value="MBM6578326.1"/>
    <property type="molecule type" value="Genomic_DNA"/>
</dbReference>
<dbReference type="SUPFAM" id="SSF51556">
    <property type="entry name" value="Metallo-dependent hydrolases"/>
    <property type="match status" value="1"/>
</dbReference>
<evidence type="ECO:0000259" key="2">
    <source>
        <dbReference type="Pfam" id="PF04909"/>
    </source>
</evidence>
<evidence type="ECO:0000313" key="4">
    <source>
        <dbReference type="Proteomes" id="UP000763641"/>
    </source>
</evidence>
<dbReference type="InterPro" id="IPR052350">
    <property type="entry name" value="Metallo-dep_Lactonases"/>
</dbReference>
<evidence type="ECO:0000313" key="3">
    <source>
        <dbReference type="EMBL" id="MBM6578326.1"/>
    </source>
</evidence>
<organism evidence="3 4">
    <name type="scientific">Sphingomonas longa</name>
    <dbReference type="NCBI Taxonomy" id="2778730"/>
    <lineage>
        <taxon>Bacteria</taxon>
        <taxon>Pseudomonadati</taxon>
        <taxon>Pseudomonadota</taxon>
        <taxon>Alphaproteobacteria</taxon>
        <taxon>Sphingomonadales</taxon>
        <taxon>Sphingomonadaceae</taxon>
        <taxon>Sphingomonas</taxon>
    </lineage>
</organism>
<feature type="domain" description="Amidohydrolase-related" evidence="2">
    <location>
        <begin position="14"/>
        <end position="308"/>
    </location>
</feature>
<dbReference type="Gene3D" id="3.20.20.140">
    <property type="entry name" value="Metal-dependent hydrolases"/>
    <property type="match status" value="1"/>
</dbReference>
<dbReference type="InterPro" id="IPR032466">
    <property type="entry name" value="Metal_Hydrolase"/>
</dbReference>
<name>A0ABS2DDZ7_9SPHN</name>
<dbReference type="Pfam" id="PF04909">
    <property type="entry name" value="Amidohydro_2"/>
    <property type="match status" value="1"/>
</dbReference>
<evidence type="ECO:0000256" key="1">
    <source>
        <dbReference type="ARBA" id="ARBA00038310"/>
    </source>
</evidence>
<comment type="caution">
    <text evidence="3">The sequence shown here is derived from an EMBL/GenBank/DDBJ whole genome shotgun (WGS) entry which is preliminary data.</text>
</comment>
<sequence length="316" mass="34471">MMTEAIVEPDRPIVDAHHHLYDRPGTRYLLDDFAADLDSGHAVVATVLVQARHCYDIASGEALAPVGETRFARRVAEAAGRRNVAAAIVPFADLTLGDAVRPVLDAHLAAGEGSVRGIRHILAWDRNSARLNPAYPTSEAMMDDIAFRQGFRHLAPLGLSFDAWVLYPQLPRLARLAGDFPDTAIVVDHCGGPIMGDTDVFATWRTGMRALAERPNVSVKLSGLGMPSAGFPKAERARDLAAAWRPWMETCIELFGAGRAMFASNFPADRPGHGYATGWNAMKLVAAGASEAEKDRLFRGTATRFYRLATDQRRDH</sequence>
<proteinExistence type="inferred from homology"/>
<accession>A0ABS2DDZ7</accession>